<dbReference type="Gene3D" id="3.90.550.10">
    <property type="entry name" value="Spore Coat Polysaccharide Biosynthesis Protein SpsA, Chain A"/>
    <property type="match status" value="1"/>
</dbReference>
<proteinExistence type="inferred from homology"/>
<organism evidence="5">
    <name type="scientific">marine metagenome</name>
    <dbReference type="NCBI Taxonomy" id="408172"/>
    <lineage>
        <taxon>unclassified sequences</taxon>
        <taxon>metagenomes</taxon>
        <taxon>ecological metagenomes</taxon>
    </lineage>
</organism>
<evidence type="ECO:0000256" key="1">
    <source>
        <dbReference type="ARBA" id="ARBA00006739"/>
    </source>
</evidence>
<evidence type="ECO:0000256" key="3">
    <source>
        <dbReference type="ARBA" id="ARBA00022679"/>
    </source>
</evidence>
<dbReference type="PANTHER" id="PTHR43179:SF12">
    <property type="entry name" value="GALACTOFURANOSYLTRANSFERASE GLFT2"/>
    <property type="match status" value="1"/>
</dbReference>
<feature type="domain" description="Glycosyltransferase 2-like" evidence="4">
    <location>
        <begin position="4"/>
        <end position="114"/>
    </location>
</feature>
<name>A0A381T8X5_9ZZZZ</name>
<evidence type="ECO:0000256" key="2">
    <source>
        <dbReference type="ARBA" id="ARBA00022676"/>
    </source>
</evidence>
<keyword evidence="2" id="KW-0328">Glycosyltransferase</keyword>
<accession>A0A381T8X5</accession>
<sequence length="312" mass="35948">MKISVIVPNWNGIKFIGMCLDSLARSDFDSYEVIVVDNGSVDGSREMIEGKYPDVRLIKNRENMGFAIACNQGIKAATGTYISLLNNDIEVESSWLSKLYDGMERHPECGMGTTKMMFLDQRDVFYNTGDLFHAWSVGGGRGQGEKDVGQYDEEDYVFGACAGAGIYRRDFFEQVGIFDEDFFIFAEDVDINMRGQLQGFKCIYLPEAKVYHIGTATVGLYSDRYIFLCKRNDIFVLIRNYSLRMYFRYLWTILKHQFNDIKYFTDRGQGLVLFKSKLDVFKMLLPMLSRRFRIQSSRTEPDSKIESLIIKS</sequence>
<protein>
    <recommendedName>
        <fullName evidence="4">Glycosyltransferase 2-like domain-containing protein</fullName>
    </recommendedName>
</protein>
<reference evidence="5" key="1">
    <citation type="submission" date="2018-05" db="EMBL/GenBank/DDBJ databases">
        <authorList>
            <person name="Lanie J.A."/>
            <person name="Ng W.-L."/>
            <person name="Kazmierczak K.M."/>
            <person name="Andrzejewski T.M."/>
            <person name="Davidsen T.M."/>
            <person name="Wayne K.J."/>
            <person name="Tettelin H."/>
            <person name="Glass J.I."/>
            <person name="Rusch D."/>
            <person name="Podicherti R."/>
            <person name="Tsui H.-C.T."/>
            <person name="Winkler M.E."/>
        </authorList>
    </citation>
    <scope>NUCLEOTIDE SEQUENCE</scope>
</reference>
<dbReference type="InterPro" id="IPR001173">
    <property type="entry name" value="Glyco_trans_2-like"/>
</dbReference>
<gene>
    <name evidence="5" type="ORF">METZ01_LOCUS65043</name>
</gene>
<dbReference type="AlphaFoldDB" id="A0A381T8X5"/>
<comment type="similarity">
    <text evidence="1">Belongs to the glycosyltransferase 2 family.</text>
</comment>
<dbReference type="SUPFAM" id="SSF53448">
    <property type="entry name" value="Nucleotide-diphospho-sugar transferases"/>
    <property type="match status" value="1"/>
</dbReference>
<dbReference type="InterPro" id="IPR029044">
    <property type="entry name" value="Nucleotide-diphossugar_trans"/>
</dbReference>
<evidence type="ECO:0000313" key="5">
    <source>
        <dbReference type="EMBL" id="SVA12189.1"/>
    </source>
</evidence>
<dbReference type="CDD" id="cd04186">
    <property type="entry name" value="GT_2_like_c"/>
    <property type="match status" value="1"/>
</dbReference>
<evidence type="ECO:0000259" key="4">
    <source>
        <dbReference type="Pfam" id="PF00535"/>
    </source>
</evidence>
<dbReference type="Pfam" id="PF00535">
    <property type="entry name" value="Glycos_transf_2"/>
    <property type="match status" value="1"/>
</dbReference>
<dbReference type="EMBL" id="UINC01004151">
    <property type="protein sequence ID" value="SVA12189.1"/>
    <property type="molecule type" value="Genomic_DNA"/>
</dbReference>
<keyword evidence="3" id="KW-0808">Transferase</keyword>
<dbReference type="GO" id="GO:0016757">
    <property type="term" value="F:glycosyltransferase activity"/>
    <property type="evidence" value="ECO:0007669"/>
    <property type="project" value="UniProtKB-KW"/>
</dbReference>
<dbReference type="PANTHER" id="PTHR43179">
    <property type="entry name" value="RHAMNOSYLTRANSFERASE WBBL"/>
    <property type="match status" value="1"/>
</dbReference>